<dbReference type="Gene3D" id="3.40.630.10">
    <property type="entry name" value="Zn peptidases"/>
    <property type="match status" value="1"/>
</dbReference>
<sequence length="416" mass="45239">MSLDYWRNIEGSYPYQTTGNDILTLKEESNPVNLSTLEKQLIGIRRHLHQYPELSKEEFETTAFIKKCLKEKGIQIRPTALKTGVFADIAGESEGPAIALRADIDALPIEEKTGLPYASKHKGIMHACGHDFHTAALLGAAFLLKENQDSLKGKIRLLFQPAEEAGAGATKVIEDGQLDGIDAVIGLHNKPDIAVGTVGLKTGPLMAAVDRFKVEIEGKGAHAALPHNGFDPIIGASQLIVALQTIVSRNVNPLQSAILTVGKINGGSTWNVIPDTVVIEGTVRTFDSEVRNQVKQRFFAVTEQISAAFSLKANVKWHSGPPPLCNDEAITGLVRDAAHKAKLQVIDPAPSTAGEDFAYYLEHIPGSFAFFGTDGDHDWHHPAFTIDETAIIKASYFLYESAKRLLDSNEESKISD</sequence>
<evidence type="ECO:0000313" key="7">
    <source>
        <dbReference type="EMBL" id="QJP89649.1"/>
    </source>
</evidence>
<dbReference type="FunFam" id="3.40.630.10:FF:000006">
    <property type="entry name" value="N-acetyldiaminopimelate deacetylase"/>
    <property type="match status" value="1"/>
</dbReference>
<feature type="binding site" evidence="5">
    <location>
        <position position="130"/>
    </location>
    <ligand>
        <name>Mn(2+)</name>
        <dbReference type="ChEBI" id="CHEBI:29035"/>
        <label>2</label>
    </ligand>
</feature>
<evidence type="ECO:0000256" key="4">
    <source>
        <dbReference type="ARBA" id="ARBA00052737"/>
    </source>
</evidence>
<dbReference type="EMBL" id="CP052842">
    <property type="protein sequence ID" value="QJP89649.1"/>
    <property type="molecule type" value="Genomic_DNA"/>
</dbReference>
<evidence type="ECO:0000256" key="1">
    <source>
        <dbReference type="ARBA" id="ARBA00006153"/>
    </source>
</evidence>
<dbReference type="Pfam" id="PF01546">
    <property type="entry name" value="Peptidase_M20"/>
    <property type="match status" value="1"/>
</dbReference>
<dbReference type="GO" id="GO:0046872">
    <property type="term" value="F:metal ion binding"/>
    <property type="evidence" value="ECO:0007669"/>
    <property type="project" value="UniProtKB-KW"/>
</dbReference>
<dbReference type="AlphaFoldDB" id="A0A6M4JM45"/>
<dbReference type="KEGG" id="bsu:BSU29290"/>
<evidence type="ECO:0000256" key="3">
    <source>
        <dbReference type="ARBA" id="ARBA00022801"/>
    </source>
</evidence>
<dbReference type="RefSeq" id="NP_390807.1">
    <property type="nucleotide sequence ID" value="NC_000964.3"/>
</dbReference>
<dbReference type="GO" id="GO:0050118">
    <property type="term" value="F:N-acetyldiaminopimelate deacetylase activity"/>
    <property type="evidence" value="ECO:0007669"/>
    <property type="project" value="UniProtKB-ARBA"/>
</dbReference>
<dbReference type="RefSeq" id="WP_003229395.1">
    <property type="nucleotide sequence ID" value="NC_000964.3"/>
</dbReference>
<dbReference type="PANTHER" id="PTHR11014">
    <property type="entry name" value="PEPTIDASE M20 FAMILY MEMBER"/>
    <property type="match status" value="1"/>
</dbReference>
<dbReference type="GeneID" id="936157"/>
<keyword evidence="2 5" id="KW-0479">Metal-binding</keyword>
<dbReference type="SUPFAM" id="SSF55031">
    <property type="entry name" value="Bacterial exopeptidase dimerisation domain"/>
    <property type="match status" value="1"/>
</dbReference>
<evidence type="ECO:0000256" key="2">
    <source>
        <dbReference type="ARBA" id="ARBA00022723"/>
    </source>
</evidence>
<feature type="binding site" evidence="5">
    <location>
        <position position="164"/>
    </location>
    <ligand>
        <name>Mn(2+)</name>
        <dbReference type="ChEBI" id="CHEBI:29035"/>
        <label>2</label>
    </ligand>
</feature>
<dbReference type="Pfam" id="PF07687">
    <property type="entry name" value="M20_dimer"/>
    <property type="match status" value="1"/>
</dbReference>
<protein>
    <submittedName>
        <fullName evidence="7">S-alkyl-N-acetyl-metabolite deacetylase SndA</fullName>
    </submittedName>
</protein>
<proteinExistence type="inferred from homology"/>
<dbReference type="PANTHER" id="PTHR11014:SF63">
    <property type="entry name" value="METALLOPEPTIDASE, PUTATIVE (AFU_ORTHOLOGUE AFUA_6G09600)-RELATED"/>
    <property type="match status" value="1"/>
</dbReference>
<evidence type="ECO:0000259" key="6">
    <source>
        <dbReference type="Pfam" id="PF07687"/>
    </source>
</evidence>
<dbReference type="InterPro" id="IPR036264">
    <property type="entry name" value="Bact_exopeptidase_dim_dom"/>
</dbReference>
<dbReference type="SUPFAM" id="SSF53187">
    <property type="entry name" value="Zn-dependent exopeptidases"/>
    <property type="match status" value="1"/>
</dbReference>
<dbReference type="InterPro" id="IPR002933">
    <property type="entry name" value="Peptidase_M20"/>
</dbReference>
<feature type="binding site" evidence="5">
    <location>
        <position position="188"/>
    </location>
    <ligand>
        <name>Mn(2+)</name>
        <dbReference type="ChEBI" id="CHEBI:29035"/>
        <label>2</label>
    </ligand>
</feature>
<keyword evidence="5" id="KW-0464">Manganese</keyword>
<evidence type="ECO:0000256" key="5">
    <source>
        <dbReference type="PIRSR" id="PIRSR005962-1"/>
    </source>
</evidence>
<accession>A0A6M4JM45</accession>
<dbReference type="Gene3D" id="3.30.70.360">
    <property type="match status" value="1"/>
</dbReference>
<name>A0A6M4JM45_BACSU</name>
<dbReference type="FunFam" id="3.30.70.360:FF:000001">
    <property type="entry name" value="N-acetyldiaminopimelate deacetylase"/>
    <property type="match status" value="1"/>
</dbReference>
<dbReference type="SMR" id="A0A6M4JM45"/>
<feature type="domain" description="Peptidase M20 dimerisation" evidence="6">
    <location>
        <begin position="211"/>
        <end position="304"/>
    </location>
</feature>
<dbReference type="NCBIfam" id="TIGR01891">
    <property type="entry name" value="amidohydrolases"/>
    <property type="match status" value="1"/>
</dbReference>
<gene>
    <name evidence="7" type="primary">sndA</name>
    <name evidence="7" type="ORF">HIR78_17085</name>
</gene>
<comment type="similarity">
    <text evidence="1">Belongs to the peptidase M20 family.</text>
</comment>
<dbReference type="GO" id="GO:0019877">
    <property type="term" value="P:diaminopimelate biosynthetic process"/>
    <property type="evidence" value="ECO:0007669"/>
    <property type="project" value="UniProtKB-ARBA"/>
</dbReference>
<comment type="cofactor">
    <cofactor evidence="5">
        <name>Mn(2+)</name>
        <dbReference type="ChEBI" id="CHEBI:29035"/>
    </cofactor>
    <text evidence="5">The Mn(2+) ion enhances activity.</text>
</comment>
<dbReference type="InterPro" id="IPR017439">
    <property type="entry name" value="Amidohydrolase"/>
</dbReference>
<keyword evidence="3" id="KW-0378">Hydrolase</keyword>
<dbReference type="CDD" id="cd05669">
    <property type="entry name" value="M20_Acy1_YxeP-like"/>
    <property type="match status" value="1"/>
</dbReference>
<dbReference type="InterPro" id="IPR033846">
    <property type="entry name" value="YxeP-like"/>
</dbReference>
<reference evidence="7" key="1">
    <citation type="submission" date="2020-04" db="EMBL/GenBank/DDBJ databases">
        <title>Phage recombination drives evolution of spore-forming Bacilli.</title>
        <authorList>
            <person name="Dragos A."/>
            <person name="Kovacs A.T."/>
        </authorList>
    </citation>
    <scope>NUCLEOTIDE SEQUENCE</scope>
    <source>
        <strain evidence="7">168</strain>
    </source>
</reference>
<organism evidence="7">
    <name type="scientific">Bacillus subtilis (strain 168)</name>
    <dbReference type="NCBI Taxonomy" id="224308"/>
    <lineage>
        <taxon>Bacteria</taxon>
        <taxon>Bacillati</taxon>
        <taxon>Bacillota</taxon>
        <taxon>Bacilli</taxon>
        <taxon>Bacillales</taxon>
        <taxon>Bacillaceae</taxon>
        <taxon>Bacillus</taxon>
    </lineage>
</organism>
<dbReference type="OrthoDB" id="9776731at2"/>
<dbReference type="PIRSF" id="PIRSF005962">
    <property type="entry name" value="Pept_M20D_amidohydro"/>
    <property type="match status" value="1"/>
</dbReference>
<dbReference type="InterPro" id="IPR011650">
    <property type="entry name" value="Peptidase_M20_dimer"/>
</dbReference>
<feature type="binding site" evidence="5">
    <location>
        <position position="128"/>
    </location>
    <ligand>
        <name>Mn(2+)</name>
        <dbReference type="ChEBI" id="CHEBI:29035"/>
        <label>2</label>
    </ligand>
</feature>
<feature type="binding site" evidence="5">
    <location>
        <position position="380"/>
    </location>
    <ligand>
        <name>Mn(2+)</name>
        <dbReference type="ChEBI" id="CHEBI:29035"/>
        <label>2</label>
    </ligand>
</feature>
<comment type="catalytic activity">
    <reaction evidence="4">
        <text>N-acetyl-L-cysteine + H2O = L-cysteine + acetate</text>
        <dbReference type="Rhea" id="RHEA:75515"/>
        <dbReference type="ChEBI" id="CHEBI:15377"/>
        <dbReference type="ChEBI" id="CHEBI:30089"/>
        <dbReference type="ChEBI" id="CHEBI:35235"/>
        <dbReference type="ChEBI" id="CHEBI:78236"/>
    </reaction>
    <physiologicalReaction direction="left-to-right" evidence="4">
        <dbReference type="Rhea" id="RHEA:75516"/>
    </physiologicalReaction>
</comment>